<evidence type="ECO:0000313" key="3">
    <source>
        <dbReference type="Proteomes" id="UP000252631"/>
    </source>
</evidence>
<proteinExistence type="predicted"/>
<reference evidence="1 4" key="2">
    <citation type="submission" date="2018-07" db="EMBL/GenBank/DDBJ databases">
        <title>Genomic Encyclopedia of Archaeal and Bacterial Type Strains, Phase II (KMG-II): from individual species to whole genera.</title>
        <authorList>
            <person name="Goeker M."/>
        </authorList>
    </citation>
    <scope>NUCLEOTIDE SEQUENCE [LARGE SCALE GENOMIC DNA]</scope>
    <source>
        <strain evidence="1 4">JA575</strain>
    </source>
</reference>
<dbReference type="EMBL" id="UFQQ01000001">
    <property type="protein sequence ID" value="SSW88968.1"/>
    <property type="molecule type" value="Genomic_DNA"/>
</dbReference>
<dbReference type="Gene3D" id="3.40.50.1000">
    <property type="entry name" value="HAD superfamily/HAD-like"/>
    <property type="match status" value="1"/>
</dbReference>
<dbReference type="InterPro" id="IPR023198">
    <property type="entry name" value="PGP-like_dom2"/>
</dbReference>
<reference evidence="2 3" key="1">
    <citation type="submission" date="2017-08" db="EMBL/GenBank/DDBJ databases">
        <authorList>
            <person name="de Groot N.N."/>
        </authorList>
    </citation>
    <scope>NUCLEOTIDE SEQUENCE [LARGE SCALE GENOMIC DNA]</scope>
    <source>
        <strain evidence="2 3">JA575</strain>
    </source>
</reference>
<organism evidence="2 3">
    <name type="scientific">Rhodopseudomonas pentothenatexigens</name>
    <dbReference type="NCBI Taxonomy" id="999699"/>
    <lineage>
        <taxon>Bacteria</taxon>
        <taxon>Pseudomonadati</taxon>
        <taxon>Pseudomonadota</taxon>
        <taxon>Alphaproteobacteria</taxon>
        <taxon>Hyphomicrobiales</taxon>
        <taxon>Nitrobacteraceae</taxon>
        <taxon>Rhodopseudomonas</taxon>
    </lineage>
</organism>
<dbReference type="SUPFAM" id="SSF56784">
    <property type="entry name" value="HAD-like"/>
    <property type="match status" value="1"/>
</dbReference>
<dbReference type="Gene3D" id="1.10.150.240">
    <property type="entry name" value="Putative phosphatase, domain 2"/>
    <property type="match status" value="1"/>
</dbReference>
<dbReference type="InterPro" id="IPR036412">
    <property type="entry name" value="HAD-like_sf"/>
</dbReference>
<dbReference type="Pfam" id="PF00702">
    <property type="entry name" value="Hydrolase"/>
    <property type="match status" value="1"/>
</dbReference>
<accession>A0A336JGU9</accession>
<evidence type="ECO:0000313" key="4">
    <source>
        <dbReference type="Proteomes" id="UP000256343"/>
    </source>
</evidence>
<sequence length="277" mass="30816">MSGSPLTKSGAATPHVVQGDCKRMRSQRQSFYLLRITKRFRQPITFFNQNKPVSLLASDSGLSPTGFEDMTTALSPGAADALLFDLGRVVIDYDLRRTLKAWAVELGSDPHALMAKLAQDDTFHRYETGHVTDEEFFAAVRTALDLKLTDQQLRDGWNAIFIGEMPGIAPLLDRAARHLPLYALSNTNAAHIAHFSEHYAELLVHFRELFLSSRIGMRKPHGETYDFVVKAIGIAPQRIVFFDDLAENVAAARERGLHAVQVRSSDDVARALDQLGL</sequence>
<dbReference type="InterPro" id="IPR006439">
    <property type="entry name" value="HAD-SF_hydro_IA"/>
</dbReference>
<dbReference type="SFLD" id="SFLDS00003">
    <property type="entry name" value="Haloacid_Dehalogenase"/>
    <property type="match status" value="1"/>
</dbReference>
<evidence type="ECO:0000313" key="2">
    <source>
        <dbReference type="EMBL" id="SSW88968.1"/>
    </source>
</evidence>
<evidence type="ECO:0000313" key="1">
    <source>
        <dbReference type="EMBL" id="RED42367.1"/>
    </source>
</evidence>
<dbReference type="EMBL" id="QRDT01000001">
    <property type="protein sequence ID" value="RED42367.1"/>
    <property type="molecule type" value="Genomic_DNA"/>
</dbReference>
<dbReference type="AlphaFoldDB" id="A0A336JGU9"/>
<dbReference type="CDD" id="cd02603">
    <property type="entry name" value="HAD_sEH-N_like"/>
    <property type="match status" value="1"/>
</dbReference>
<dbReference type="SFLD" id="SFLDG01129">
    <property type="entry name" value="C1.5:_HAD__Beta-PGM__Phosphata"/>
    <property type="match status" value="1"/>
</dbReference>
<gene>
    <name evidence="1" type="ORF">BJ125_10184</name>
    <name evidence="2" type="ORF">SAMN05892882_10184</name>
</gene>
<dbReference type="PANTHER" id="PTHR43611:SF3">
    <property type="entry name" value="FLAVIN MONONUCLEOTIDE HYDROLASE 1, CHLOROPLATIC"/>
    <property type="match status" value="1"/>
</dbReference>
<name>A0A336JGU9_9BRAD</name>
<keyword evidence="2" id="KW-0378">Hydrolase</keyword>
<keyword evidence="4" id="KW-1185">Reference proteome</keyword>
<dbReference type="PANTHER" id="PTHR43611">
    <property type="entry name" value="ALPHA-D-GLUCOSE 1-PHOSPHATE PHOSPHATASE"/>
    <property type="match status" value="1"/>
</dbReference>
<protein>
    <submittedName>
        <fullName evidence="1 2">Hydrolase of the HAD superfamily</fullName>
    </submittedName>
</protein>
<dbReference type="Proteomes" id="UP000252631">
    <property type="component" value="Unassembled WGS sequence"/>
</dbReference>
<dbReference type="GO" id="GO:0016787">
    <property type="term" value="F:hydrolase activity"/>
    <property type="evidence" value="ECO:0007669"/>
    <property type="project" value="UniProtKB-KW"/>
</dbReference>
<dbReference type="InterPro" id="IPR023214">
    <property type="entry name" value="HAD_sf"/>
</dbReference>
<dbReference type="NCBIfam" id="TIGR01509">
    <property type="entry name" value="HAD-SF-IA-v3"/>
    <property type="match status" value="1"/>
</dbReference>
<dbReference type="Proteomes" id="UP000256343">
    <property type="component" value="Unassembled WGS sequence"/>
</dbReference>